<reference evidence="3 4" key="1">
    <citation type="journal article" date="2015" name="Science">
        <title>Genetic determinants of in vivo fitness and diet responsiveness in multiple human gut Bacteroides.</title>
        <authorList>
            <person name="Wu M."/>
            <person name="McNulty N.P."/>
            <person name="Rodionov D.A."/>
            <person name="Khoroshkin M.S."/>
            <person name="Griffin N.W."/>
            <person name="Cheng J."/>
            <person name="Latreille P."/>
            <person name="Kerstetter R.A."/>
            <person name="Terrapon N."/>
            <person name="Henrissat B."/>
            <person name="Osterman A.L."/>
            <person name="Gordon J.I."/>
        </authorList>
    </citation>
    <scope>NUCLEOTIDE SEQUENCE [LARGE SCALE GENOMIC DNA]</scope>
    <source>
        <strain evidence="3 4">WH2</strain>
    </source>
</reference>
<dbReference type="InterPro" id="IPR043519">
    <property type="entry name" value="NT_sf"/>
</dbReference>
<dbReference type="CDD" id="cd00077">
    <property type="entry name" value="HDc"/>
    <property type="match status" value="1"/>
</dbReference>
<dbReference type="PATRIC" id="fig|246787.4.peg.297"/>
<accession>A0A0P0GIH4</accession>
<dbReference type="SUPFAM" id="SSF109604">
    <property type="entry name" value="HD-domain/PDEase-like"/>
    <property type="match status" value="1"/>
</dbReference>
<dbReference type="EMBL" id="CP012801">
    <property type="protein sequence ID" value="ALJ57560.1"/>
    <property type="molecule type" value="Genomic_DNA"/>
</dbReference>
<dbReference type="InterPro" id="IPR012676">
    <property type="entry name" value="TGS-like"/>
</dbReference>
<dbReference type="SUPFAM" id="SSF81271">
    <property type="entry name" value="TGS-like"/>
    <property type="match status" value="1"/>
</dbReference>
<evidence type="ECO:0000313" key="3">
    <source>
        <dbReference type="EMBL" id="ALJ57560.1"/>
    </source>
</evidence>
<evidence type="ECO:0000256" key="1">
    <source>
        <dbReference type="ARBA" id="ARBA00007476"/>
    </source>
</evidence>
<dbReference type="SUPFAM" id="SSF81301">
    <property type="entry name" value="Nucleotidyltransferase"/>
    <property type="match status" value="1"/>
</dbReference>
<dbReference type="PANTHER" id="PTHR21262">
    <property type="entry name" value="GUANOSINE-3',5'-BIS DIPHOSPHATE 3'-PYROPHOSPHOHYDROLASE"/>
    <property type="match status" value="1"/>
</dbReference>
<dbReference type="CDD" id="cd01668">
    <property type="entry name" value="TGS_RSH"/>
    <property type="match status" value="1"/>
</dbReference>
<name>A0A0P0GIH4_9BACE</name>
<evidence type="ECO:0000313" key="4">
    <source>
        <dbReference type="Proteomes" id="UP000061809"/>
    </source>
</evidence>
<dbReference type="SMART" id="SM00471">
    <property type="entry name" value="HDc"/>
    <property type="match status" value="1"/>
</dbReference>
<dbReference type="InterPro" id="IPR033655">
    <property type="entry name" value="TGS_RelA/SpoT"/>
</dbReference>
<dbReference type="Pfam" id="PF13291">
    <property type="entry name" value="ACT_4"/>
    <property type="match status" value="1"/>
</dbReference>
<dbReference type="GO" id="GO:0015969">
    <property type="term" value="P:guanosine tetraphosphate metabolic process"/>
    <property type="evidence" value="ECO:0007669"/>
    <property type="project" value="InterPro"/>
</dbReference>
<evidence type="ECO:0000259" key="2">
    <source>
        <dbReference type="PROSITE" id="PS51880"/>
    </source>
</evidence>
<proteinExistence type="inferred from homology"/>
<dbReference type="SMART" id="SM00954">
    <property type="entry name" value="RelA_SpoT"/>
    <property type="match status" value="1"/>
</dbReference>
<dbReference type="Pfam" id="PF13328">
    <property type="entry name" value="HD_4"/>
    <property type="match status" value="1"/>
</dbReference>
<organism evidence="3 4">
    <name type="scientific">Bacteroides cellulosilyticus</name>
    <dbReference type="NCBI Taxonomy" id="246787"/>
    <lineage>
        <taxon>Bacteria</taxon>
        <taxon>Pseudomonadati</taxon>
        <taxon>Bacteroidota</taxon>
        <taxon>Bacteroidia</taxon>
        <taxon>Bacteroidales</taxon>
        <taxon>Bacteroidaceae</taxon>
        <taxon>Bacteroides</taxon>
    </lineage>
</organism>
<dbReference type="AlphaFoldDB" id="A0A0P0GIH4"/>
<dbReference type="PROSITE" id="PS51880">
    <property type="entry name" value="TGS"/>
    <property type="match status" value="1"/>
</dbReference>
<dbReference type="GO" id="GO:0016787">
    <property type="term" value="F:hydrolase activity"/>
    <property type="evidence" value="ECO:0007669"/>
    <property type="project" value="UniProtKB-KW"/>
</dbReference>
<sequence length="623" mass="72118">MENDYFTKIDESVNRLFHSIEQRMSEEDMTRIRSAYELAKEAHKNQKRKTGEPYIIHPIAVASIVAEEFELGANPIMAAFLHDVVEDTPYTLDDIKERFGEDVAFLVGVVTKQKKAEYNQSKQIDNYRQILASVQFDVRAILIKLADRLHNMRTLDSMRPDKQMKIAGETDYFYAPLANRLGMYHVKTELENLSFRFRCPREYKFLENLIEKEKTQNQSRIDSFISKIECLLKENNIKARTEIRHRMPYSIWRKMNSMECDFQHIDGKHYVRIVYEASDIKEEKDISLKIYSVLTDYIKEKPGSVSNYINAPKENGYQSFHLKLLCDNGNWEEIHISSERMVRNSRLGCAAERSESNLKAWLDKFKSVLEDVAYNSEMDYMDGVTSSFYNDDIMVFTPEGKGIILPKGATAIDFAYEIHSKIGEHAVYARINGKLSSVKTELHRGDCVEIGTSNHSAPDKSWLDCVKTYKAKRHLRQFFRNQPILEYIRCNCCHPLPGDEVIGFKDENGKVTLHTRNCYAAIRTASRQGDSIVAVNFEPDNRFLYPVRVQIRGVDRYHILSDVVECITDKLKLSIDCLHTETIDRIVECYIDFKVHSREELDNIVALIDSIEGVDEAHGVNIE</sequence>
<dbReference type="Gene3D" id="1.10.3210.10">
    <property type="entry name" value="Hypothetical protein af1432"/>
    <property type="match status" value="1"/>
</dbReference>
<dbReference type="InterPro" id="IPR002912">
    <property type="entry name" value="ACT_dom"/>
</dbReference>
<dbReference type="InterPro" id="IPR004095">
    <property type="entry name" value="TGS"/>
</dbReference>
<gene>
    <name evidence="3" type="primary">spoT_1</name>
    <name evidence="3" type="ORF">BcellWH2_00284</name>
</gene>
<comment type="similarity">
    <text evidence="1">Belongs to the RelA/SpoT family.</text>
</comment>
<dbReference type="Pfam" id="PF02824">
    <property type="entry name" value="TGS"/>
    <property type="match status" value="1"/>
</dbReference>
<dbReference type="KEGG" id="bcel:BcellWH2_00284"/>
<dbReference type="FunFam" id="3.10.20.30:FF:000002">
    <property type="entry name" value="GTP pyrophosphokinase (RelA/SpoT)"/>
    <property type="match status" value="1"/>
</dbReference>
<dbReference type="Gene3D" id="3.10.20.30">
    <property type="match status" value="1"/>
</dbReference>
<dbReference type="InterPro" id="IPR007685">
    <property type="entry name" value="RelA_SpoT"/>
</dbReference>
<dbReference type="Gene3D" id="3.30.70.260">
    <property type="match status" value="1"/>
</dbReference>
<dbReference type="Pfam" id="PF04607">
    <property type="entry name" value="RelA_SpoT"/>
    <property type="match status" value="1"/>
</dbReference>
<dbReference type="Proteomes" id="UP000061809">
    <property type="component" value="Chromosome"/>
</dbReference>
<dbReference type="PANTHER" id="PTHR21262:SF31">
    <property type="entry name" value="GTP PYROPHOSPHOKINASE"/>
    <property type="match status" value="1"/>
</dbReference>
<dbReference type="FunFam" id="1.10.3210.10:FF:000001">
    <property type="entry name" value="GTP pyrophosphokinase RelA"/>
    <property type="match status" value="1"/>
</dbReference>
<dbReference type="GO" id="GO:0005886">
    <property type="term" value="C:plasma membrane"/>
    <property type="evidence" value="ECO:0007669"/>
    <property type="project" value="TreeGrafter"/>
</dbReference>
<dbReference type="InterPro" id="IPR012675">
    <property type="entry name" value="Beta-grasp_dom_sf"/>
</dbReference>
<keyword evidence="3" id="KW-0378">Hydrolase</keyword>
<feature type="domain" description="TGS" evidence="2">
    <location>
        <begin position="391"/>
        <end position="452"/>
    </location>
</feature>
<protein>
    <submittedName>
        <fullName evidence="3">Bifunctional (P)ppGpp synthase/hydrolase SpoT</fullName>
    </submittedName>
</protein>
<dbReference type="Gene3D" id="3.30.460.10">
    <property type="entry name" value="Beta Polymerase, domain 2"/>
    <property type="match status" value="1"/>
</dbReference>
<dbReference type="InterPro" id="IPR003607">
    <property type="entry name" value="HD/PDEase_dom"/>
</dbReference>
<dbReference type="RefSeq" id="WP_029426927.1">
    <property type="nucleotide sequence ID" value="NZ_CP012801.1"/>
</dbReference>